<keyword evidence="4" id="KW-1003">Cell membrane</keyword>
<keyword evidence="11" id="KW-0175">Coiled coil</keyword>
<reference evidence="15" key="1">
    <citation type="submission" date="2022-10" db="EMBL/GenBank/DDBJ databases">
        <authorList>
            <person name="Yu W.X."/>
        </authorList>
    </citation>
    <scope>NUCLEOTIDE SEQUENCE</scope>
    <source>
        <strain evidence="15">AAT</strain>
    </source>
</reference>
<keyword evidence="9 12" id="KW-1133">Transmembrane helix</keyword>
<dbReference type="CDD" id="cd00082">
    <property type="entry name" value="HisKA"/>
    <property type="match status" value="1"/>
</dbReference>
<dbReference type="CDD" id="cd17546">
    <property type="entry name" value="REC_hyHK_CKI1_RcsC-like"/>
    <property type="match status" value="1"/>
</dbReference>
<evidence type="ECO:0000259" key="13">
    <source>
        <dbReference type="PROSITE" id="PS50109"/>
    </source>
</evidence>
<dbReference type="RefSeq" id="WP_301191044.1">
    <property type="nucleotide sequence ID" value="NZ_JAPDPJ010000030.1"/>
</dbReference>
<dbReference type="InterPro" id="IPR036097">
    <property type="entry name" value="HisK_dim/P_sf"/>
</dbReference>
<evidence type="ECO:0000256" key="1">
    <source>
        <dbReference type="ARBA" id="ARBA00000085"/>
    </source>
</evidence>
<feature type="modified residue" description="4-aspartylphosphate" evidence="10">
    <location>
        <position position="694"/>
    </location>
</feature>
<feature type="domain" description="Response regulatory" evidence="14">
    <location>
        <begin position="645"/>
        <end position="759"/>
    </location>
</feature>
<dbReference type="SUPFAM" id="SSF55874">
    <property type="entry name" value="ATPase domain of HSP90 chaperone/DNA topoisomerase II/histidine kinase"/>
    <property type="match status" value="1"/>
</dbReference>
<dbReference type="SMART" id="SM00388">
    <property type="entry name" value="HisKA"/>
    <property type="match status" value="1"/>
</dbReference>
<dbReference type="SUPFAM" id="SSF47384">
    <property type="entry name" value="Homodimeric domain of signal transducing histidine kinase"/>
    <property type="match status" value="1"/>
</dbReference>
<dbReference type="SMART" id="SM00448">
    <property type="entry name" value="REC"/>
    <property type="match status" value="1"/>
</dbReference>
<sequence>MKDKLLHYFSKYFIIITTLLVIPLVVFYNYKMNHSLKAIKSQEEFVVTLQNTSIDNKLDNVIDDLLFLAEHVKNSMNQINDLTEDTEQKHLLEKEFKAFCIGKSRIYDQVRFIDSHGYEIVRINYKKGEAEIVKDSSLQRKGHRYYFKEIKKLKSGEVYFSPLDLNIEQGKIEVPLKPMLRVGTPLINKQNEFIGEVVLNYLGSNIIESIDRYNERSPGNNMMVNQKGYYLRNSVNEGYEWAFMYDSLSANNFIKEYGKLWDLISNSEKGQIKFEENLVTFQTIYPLHIYEGRSLQNNKVNVNYYWKLVSFLSKDKLDALLYPIVLERRVLFFILLMVSATVSLLLTRIRSKENEYKNNLLEINKGLEEKVKEKTKEYLIAKEKAEESDRLKTAFLNNMSHEIRTPLNGIVGFASLLVCNSDDKEKLKQFSNIILSRSQDLLNIINDILDISKIEAGQFVVQNEACVLETELNKLYEFYSEYKRHVNKTGINLIFKLDFDKEDFKEFIYLDIKRLHQVLNNLLVNAFKFTEKGDIILTVKIKEDNHILFSIADTGIGIAKDKQEVIFKRFVQASNDIAIKFGGSGLGLSIVKAILNAMGCTIRVDSMPGIGSVFYFTYPYNVSKEEVFRVTQEGISVKKVDNSYDILIVEDEEINRMYMEEIFRWTNHNITFAEDGNTAITKAKQHKYDIILMDIKLPDIDGLQVTESIRKDDKDVKIIAQTAYATQEDEDNAYSSGCNGFVAKPIDKDRLLEIINNNFNNKIGA</sequence>
<dbReference type="PROSITE" id="PS50109">
    <property type="entry name" value="HIS_KIN"/>
    <property type="match status" value="1"/>
</dbReference>
<comment type="subcellular location">
    <subcellularLocation>
        <location evidence="2">Cell membrane</location>
        <topology evidence="2">Multi-pass membrane protein</topology>
    </subcellularLocation>
</comment>
<organism evidence="15 16">
    <name type="scientific">Plebeiibacterium sediminum</name>
    <dbReference type="NCBI Taxonomy" id="2992112"/>
    <lineage>
        <taxon>Bacteria</taxon>
        <taxon>Pseudomonadati</taxon>
        <taxon>Bacteroidota</taxon>
        <taxon>Bacteroidia</taxon>
        <taxon>Marinilabiliales</taxon>
        <taxon>Marinilabiliaceae</taxon>
        <taxon>Plebeiibacterium</taxon>
    </lineage>
</organism>
<dbReference type="GO" id="GO:0000155">
    <property type="term" value="F:phosphorelay sensor kinase activity"/>
    <property type="evidence" value="ECO:0007669"/>
    <property type="project" value="InterPro"/>
</dbReference>
<keyword evidence="8" id="KW-0418">Kinase</keyword>
<dbReference type="PANTHER" id="PTHR43047">
    <property type="entry name" value="TWO-COMPONENT HISTIDINE PROTEIN KINASE"/>
    <property type="match status" value="1"/>
</dbReference>
<dbReference type="EC" id="2.7.13.3" evidence="3"/>
<dbReference type="SUPFAM" id="SSF52172">
    <property type="entry name" value="CheY-like"/>
    <property type="match status" value="1"/>
</dbReference>
<dbReference type="InterPro" id="IPR004358">
    <property type="entry name" value="Sig_transdc_His_kin-like_C"/>
</dbReference>
<dbReference type="Proteomes" id="UP001209229">
    <property type="component" value="Unassembled WGS sequence"/>
</dbReference>
<accession>A0AAE3M619</accession>
<dbReference type="Pfam" id="PF00512">
    <property type="entry name" value="HisKA"/>
    <property type="match status" value="1"/>
</dbReference>
<dbReference type="InterPro" id="IPR036890">
    <property type="entry name" value="HATPase_C_sf"/>
</dbReference>
<evidence type="ECO:0000256" key="11">
    <source>
        <dbReference type="SAM" id="Coils"/>
    </source>
</evidence>
<evidence type="ECO:0000256" key="3">
    <source>
        <dbReference type="ARBA" id="ARBA00012438"/>
    </source>
</evidence>
<dbReference type="GO" id="GO:0005886">
    <property type="term" value="C:plasma membrane"/>
    <property type="evidence" value="ECO:0007669"/>
    <property type="project" value="UniProtKB-SubCell"/>
</dbReference>
<dbReference type="PRINTS" id="PR00344">
    <property type="entry name" value="BCTRLSENSOR"/>
</dbReference>
<dbReference type="Gene3D" id="3.30.450.20">
    <property type="entry name" value="PAS domain"/>
    <property type="match status" value="2"/>
</dbReference>
<dbReference type="InterPro" id="IPR005467">
    <property type="entry name" value="His_kinase_dom"/>
</dbReference>
<keyword evidence="5 10" id="KW-0597">Phosphoprotein</keyword>
<keyword evidence="12" id="KW-0472">Membrane</keyword>
<gene>
    <name evidence="15" type="ORF">OM075_13445</name>
</gene>
<dbReference type="Pfam" id="PF00072">
    <property type="entry name" value="Response_reg"/>
    <property type="match status" value="1"/>
</dbReference>
<evidence type="ECO:0000256" key="5">
    <source>
        <dbReference type="ARBA" id="ARBA00022553"/>
    </source>
</evidence>
<evidence type="ECO:0000259" key="14">
    <source>
        <dbReference type="PROSITE" id="PS50110"/>
    </source>
</evidence>
<dbReference type="InterPro" id="IPR048760">
    <property type="entry name" value="VP0354-like_sensor_dom"/>
</dbReference>
<dbReference type="InterPro" id="IPR029151">
    <property type="entry name" value="Sensor-like_sf"/>
</dbReference>
<dbReference type="PROSITE" id="PS50110">
    <property type="entry name" value="RESPONSE_REGULATORY"/>
    <property type="match status" value="1"/>
</dbReference>
<dbReference type="Pfam" id="PF02518">
    <property type="entry name" value="HATPase_c"/>
    <property type="match status" value="1"/>
</dbReference>
<evidence type="ECO:0000256" key="2">
    <source>
        <dbReference type="ARBA" id="ARBA00004651"/>
    </source>
</evidence>
<evidence type="ECO:0000256" key="4">
    <source>
        <dbReference type="ARBA" id="ARBA00022475"/>
    </source>
</evidence>
<evidence type="ECO:0000256" key="7">
    <source>
        <dbReference type="ARBA" id="ARBA00022692"/>
    </source>
</evidence>
<comment type="catalytic activity">
    <reaction evidence="1">
        <text>ATP + protein L-histidine = ADP + protein N-phospho-L-histidine.</text>
        <dbReference type="EC" id="2.7.13.3"/>
    </reaction>
</comment>
<dbReference type="CDD" id="cd16922">
    <property type="entry name" value="HATPase_EvgS-ArcB-TorS-like"/>
    <property type="match status" value="1"/>
</dbReference>
<evidence type="ECO:0000256" key="10">
    <source>
        <dbReference type="PROSITE-ProRule" id="PRU00169"/>
    </source>
</evidence>
<name>A0AAE3M619_9BACT</name>
<proteinExistence type="predicted"/>
<evidence type="ECO:0000256" key="6">
    <source>
        <dbReference type="ARBA" id="ARBA00022679"/>
    </source>
</evidence>
<dbReference type="AlphaFoldDB" id="A0AAE3M619"/>
<feature type="transmembrane region" description="Helical" evidence="12">
    <location>
        <begin position="12"/>
        <end position="30"/>
    </location>
</feature>
<evidence type="ECO:0000256" key="8">
    <source>
        <dbReference type="ARBA" id="ARBA00022777"/>
    </source>
</evidence>
<evidence type="ECO:0000256" key="9">
    <source>
        <dbReference type="ARBA" id="ARBA00022989"/>
    </source>
</evidence>
<keyword evidence="16" id="KW-1185">Reference proteome</keyword>
<protein>
    <recommendedName>
        <fullName evidence="3">histidine kinase</fullName>
        <ecNumber evidence="3">2.7.13.3</ecNumber>
    </recommendedName>
</protein>
<dbReference type="SUPFAM" id="SSF103190">
    <property type="entry name" value="Sensory domain-like"/>
    <property type="match status" value="2"/>
</dbReference>
<evidence type="ECO:0000313" key="15">
    <source>
        <dbReference type="EMBL" id="MCW3787479.1"/>
    </source>
</evidence>
<comment type="caution">
    <text evidence="15">The sequence shown here is derived from an EMBL/GenBank/DDBJ whole genome shotgun (WGS) entry which is preliminary data.</text>
</comment>
<evidence type="ECO:0000256" key="12">
    <source>
        <dbReference type="SAM" id="Phobius"/>
    </source>
</evidence>
<dbReference type="InterPro" id="IPR001789">
    <property type="entry name" value="Sig_transdc_resp-reg_receiver"/>
</dbReference>
<feature type="coiled-coil region" evidence="11">
    <location>
        <begin position="357"/>
        <end position="384"/>
    </location>
</feature>
<dbReference type="InterPro" id="IPR011006">
    <property type="entry name" value="CheY-like_superfamily"/>
</dbReference>
<feature type="domain" description="Histidine kinase" evidence="13">
    <location>
        <begin position="398"/>
        <end position="622"/>
    </location>
</feature>
<dbReference type="InterPro" id="IPR003594">
    <property type="entry name" value="HATPase_dom"/>
</dbReference>
<dbReference type="EMBL" id="JAPDPJ010000030">
    <property type="protein sequence ID" value="MCW3787479.1"/>
    <property type="molecule type" value="Genomic_DNA"/>
</dbReference>
<evidence type="ECO:0000313" key="16">
    <source>
        <dbReference type="Proteomes" id="UP001209229"/>
    </source>
</evidence>
<dbReference type="Pfam" id="PF21623">
    <property type="entry name" value="HK_sensor_dom_bact"/>
    <property type="match status" value="1"/>
</dbReference>
<dbReference type="Gene3D" id="3.30.565.10">
    <property type="entry name" value="Histidine kinase-like ATPase, C-terminal domain"/>
    <property type="match status" value="1"/>
</dbReference>
<dbReference type="SMART" id="SM00387">
    <property type="entry name" value="HATPase_c"/>
    <property type="match status" value="1"/>
</dbReference>
<keyword evidence="7 12" id="KW-0812">Transmembrane</keyword>
<dbReference type="InterPro" id="IPR003661">
    <property type="entry name" value="HisK_dim/P_dom"/>
</dbReference>
<dbReference type="Gene3D" id="1.10.287.130">
    <property type="match status" value="1"/>
</dbReference>
<keyword evidence="6" id="KW-0808">Transferase</keyword>
<dbReference type="Gene3D" id="3.40.50.2300">
    <property type="match status" value="1"/>
</dbReference>